<keyword evidence="2" id="KW-1185">Reference proteome</keyword>
<evidence type="ECO:0000313" key="1">
    <source>
        <dbReference type="EnsemblPlants" id="AVESA.00010b.r2.5DG0943090.1.CDS.1"/>
    </source>
</evidence>
<organism evidence="1 2">
    <name type="scientific">Avena sativa</name>
    <name type="common">Oat</name>
    <dbReference type="NCBI Taxonomy" id="4498"/>
    <lineage>
        <taxon>Eukaryota</taxon>
        <taxon>Viridiplantae</taxon>
        <taxon>Streptophyta</taxon>
        <taxon>Embryophyta</taxon>
        <taxon>Tracheophyta</taxon>
        <taxon>Spermatophyta</taxon>
        <taxon>Magnoliopsida</taxon>
        <taxon>Liliopsida</taxon>
        <taxon>Poales</taxon>
        <taxon>Poaceae</taxon>
        <taxon>BOP clade</taxon>
        <taxon>Pooideae</taxon>
        <taxon>Poodae</taxon>
        <taxon>Poeae</taxon>
        <taxon>Poeae Chloroplast Group 1 (Aveneae type)</taxon>
        <taxon>Aveninae</taxon>
        <taxon>Avena</taxon>
    </lineage>
</organism>
<protein>
    <submittedName>
        <fullName evidence="1">Uncharacterized protein</fullName>
    </submittedName>
</protein>
<reference evidence="1" key="1">
    <citation type="submission" date="2021-05" db="EMBL/GenBank/DDBJ databases">
        <authorList>
            <person name="Scholz U."/>
            <person name="Mascher M."/>
            <person name="Fiebig A."/>
        </authorList>
    </citation>
    <scope>NUCLEOTIDE SEQUENCE [LARGE SCALE GENOMIC DNA]</scope>
</reference>
<proteinExistence type="predicted"/>
<dbReference type="EnsemblPlants" id="AVESA.00010b.r2.5DG0943090.1">
    <property type="protein sequence ID" value="AVESA.00010b.r2.5DG0943090.1.CDS.1"/>
    <property type="gene ID" value="AVESA.00010b.r2.5DG0943090"/>
</dbReference>
<evidence type="ECO:0000313" key="2">
    <source>
        <dbReference type="Proteomes" id="UP001732700"/>
    </source>
</evidence>
<accession>A0ACD5YDJ8</accession>
<name>A0ACD5YDJ8_AVESA</name>
<dbReference type="Proteomes" id="UP001732700">
    <property type="component" value="Chromosome 5D"/>
</dbReference>
<sequence length="367" mass="39708">MISWIRCDRIIFRLSGPNGKFMQAQLTPRPSVQGIRERRRVLLVDSCLPPHSRSPRTGHASKSLPPRDPAPAALWTLPDASIPVPYIEPAPERRHDQRNRRTKRIESHEQHRKMATARALRCVASSPSATQRSILAVHRRLMSIMTEAAGAGDPAVHSGEPPSEDYADRPPKFSAAEEATAGAGDKHPSSTKPRPSESTSTTAKERVPPFGPSGKLGSQELADLAAGSTFTQRRHRSSDRAPAGSDPLGDATPGDEEAAARKVREEDREYYRTRKPSPLAEVEFADTRKPVTRHTDGGAEDRMENDVPGTMVRDTADASLARAEAMFREAASRGNPAWPHSRALAAMLARRGGDGAAGAGGTAPWGS</sequence>
<reference evidence="1" key="2">
    <citation type="submission" date="2025-09" db="UniProtKB">
        <authorList>
            <consortium name="EnsemblPlants"/>
        </authorList>
    </citation>
    <scope>IDENTIFICATION</scope>
</reference>